<evidence type="ECO:0000313" key="10">
    <source>
        <dbReference type="EMBL" id="CAF4409149.1"/>
    </source>
</evidence>
<dbReference type="GO" id="GO:0035673">
    <property type="term" value="F:oligopeptide transmembrane transporter activity"/>
    <property type="evidence" value="ECO:0007669"/>
    <property type="project" value="InterPro"/>
</dbReference>
<gene>
    <name evidence="9" type="ORF">GPM918_LOCUS39040</name>
    <name evidence="10" type="ORF">SRO942_LOCUS39899</name>
</gene>
<evidence type="ECO:0000313" key="11">
    <source>
        <dbReference type="Proteomes" id="UP000663829"/>
    </source>
</evidence>
<dbReference type="Pfam" id="PF03169">
    <property type="entry name" value="OPT"/>
    <property type="match status" value="1"/>
</dbReference>
<keyword evidence="11" id="KW-1185">Reference proteome</keyword>
<sequence length="213" mass="24074">MAVKSKVLELSSISIQHSTNHDTSTSDPRIEKENYLDELRMNQLNIKADSLLRDTLATFNCIFQSPYEAVNASVQIINDDKMPYLTFRTLFMGLLLTIIVSILSATFSFRRYPLNTDVVIFQLISMPLGKLMAHLLPQKTFQLYKWKFSLNNGPFNVKEHSLITAMLYANVDTAYAIYQVTALQIFYGESISFAAGLFLVISSRMLGFGMAGE</sequence>
<keyword evidence="2" id="KW-0813">Transport</keyword>
<dbReference type="AlphaFoldDB" id="A0A815WVK0"/>
<dbReference type="EMBL" id="CAJOBC010092415">
    <property type="protein sequence ID" value="CAF4409149.1"/>
    <property type="molecule type" value="Genomic_DNA"/>
</dbReference>
<keyword evidence="5" id="KW-0653">Protein transport</keyword>
<reference evidence="9" key="1">
    <citation type="submission" date="2021-02" db="EMBL/GenBank/DDBJ databases">
        <authorList>
            <person name="Nowell W R."/>
        </authorList>
    </citation>
    <scope>NUCLEOTIDE SEQUENCE</scope>
</reference>
<dbReference type="InterPro" id="IPR004648">
    <property type="entry name" value="Oligpept_transpt"/>
</dbReference>
<keyword evidence="4" id="KW-0571">Peptide transport</keyword>
<dbReference type="Proteomes" id="UP000681722">
    <property type="component" value="Unassembled WGS sequence"/>
</dbReference>
<feature type="transmembrane region" description="Helical" evidence="8">
    <location>
        <begin position="90"/>
        <end position="109"/>
    </location>
</feature>
<dbReference type="Proteomes" id="UP000663829">
    <property type="component" value="Unassembled WGS sequence"/>
</dbReference>
<dbReference type="GO" id="GO:0016020">
    <property type="term" value="C:membrane"/>
    <property type="evidence" value="ECO:0007669"/>
    <property type="project" value="UniProtKB-SubCell"/>
</dbReference>
<evidence type="ECO:0000256" key="4">
    <source>
        <dbReference type="ARBA" id="ARBA00022856"/>
    </source>
</evidence>
<protein>
    <submittedName>
        <fullName evidence="9">Uncharacterized protein</fullName>
    </submittedName>
</protein>
<proteinExistence type="predicted"/>
<evidence type="ECO:0000256" key="6">
    <source>
        <dbReference type="ARBA" id="ARBA00022989"/>
    </source>
</evidence>
<accession>A0A815WVK0</accession>
<keyword evidence="7 8" id="KW-0472">Membrane</keyword>
<evidence type="ECO:0000313" key="9">
    <source>
        <dbReference type="EMBL" id="CAF1548268.1"/>
    </source>
</evidence>
<keyword evidence="6 8" id="KW-1133">Transmembrane helix</keyword>
<organism evidence="9 11">
    <name type="scientific">Didymodactylos carnosus</name>
    <dbReference type="NCBI Taxonomy" id="1234261"/>
    <lineage>
        <taxon>Eukaryota</taxon>
        <taxon>Metazoa</taxon>
        <taxon>Spiralia</taxon>
        <taxon>Gnathifera</taxon>
        <taxon>Rotifera</taxon>
        <taxon>Eurotatoria</taxon>
        <taxon>Bdelloidea</taxon>
        <taxon>Philodinida</taxon>
        <taxon>Philodinidae</taxon>
        <taxon>Didymodactylos</taxon>
    </lineage>
</organism>
<dbReference type="GO" id="GO:0015031">
    <property type="term" value="P:protein transport"/>
    <property type="evidence" value="ECO:0007669"/>
    <property type="project" value="UniProtKB-KW"/>
</dbReference>
<dbReference type="OrthoDB" id="10066099at2759"/>
<evidence type="ECO:0000256" key="5">
    <source>
        <dbReference type="ARBA" id="ARBA00022927"/>
    </source>
</evidence>
<name>A0A815WVK0_9BILA</name>
<dbReference type="EMBL" id="CAJNOQ010026745">
    <property type="protein sequence ID" value="CAF1548268.1"/>
    <property type="molecule type" value="Genomic_DNA"/>
</dbReference>
<evidence type="ECO:0000256" key="7">
    <source>
        <dbReference type="ARBA" id="ARBA00023136"/>
    </source>
</evidence>
<evidence type="ECO:0000256" key="2">
    <source>
        <dbReference type="ARBA" id="ARBA00022448"/>
    </source>
</evidence>
<evidence type="ECO:0000256" key="8">
    <source>
        <dbReference type="SAM" id="Phobius"/>
    </source>
</evidence>
<evidence type="ECO:0000256" key="3">
    <source>
        <dbReference type="ARBA" id="ARBA00022692"/>
    </source>
</evidence>
<dbReference type="InterPro" id="IPR004813">
    <property type="entry name" value="OPT"/>
</dbReference>
<feature type="transmembrane region" description="Helical" evidence="8">
    <location>
        <begin position="176"/>
        <end position="201"/>
    </location>
</feature>
<evidence type="ECO:0000256" key="1">
    <source>
        <dbReference type="ARBA" id="ARBA00004141"/>
    </source>
</evidence>
<comment type="caution">
    <text evidence="9">The sequence shown here is derived from an EMBL/GenBank/DDBJ whole genome shotgun (WGS) entry which is preliminary data.</text>
</comment>
<dbReference type="PANTHER" id="PTHR22601">
    <property type="entry name" value="ISP4 LIKE PROTEIN"/>
    <property type="match status" value="1"/>
</dbReference>
<keyword evidence="3 8" id="KW-0812">Transmembrane</keyword>
<comment type="subcellular location">
    <subcellularLocation>
        <location evidence="1">Membrane</location>
        <topology evidence="1">Multi-pass membrane protein</topology>
    </subcellularLocation>
</comment>